<dbReference type="AlphaFoldDB" id="A0A6C2CLJ3"/>
<feature type="domain" description="Bacterial bifunctional deaminase-reductase C-terminal" evidence="4">
    <location>
        <begin position="49"/>
        <end position="221"/>
    </location>
</feature>
<keyword evidence="6" id="KW-1185">Reference proteome</keyword>
<dbReference type="InterPro" id="IPR024072">
    <property type="entry name" value="DHFR-like_dom_sf"/>
</dbReference>
<evidence type="ECO:0000313" key="6">
    <source>
        <dbReference type="Proteomes" id="UP000389128"/>
    </source>
</evidence>
<dbReference type="Pfam" id="PF01872">
    <property type="entry name" value="RibD_C"/>
    <property type="match status" value="1"/>
</dbReference>
<evidence type="ECO:0000256" key="1">
    <source>
        <dbReference type="ARBA" id="ARBA00005104"/>
    </source>
</evidence>
<comment type="pathway">
    <text evidence="1">Cofactor biosynthesis; riboflavin biosynthesis.</text>
</comment>
<dbReference type="EMBL" id="SDKK01000015">
    <property type="protein sequence ID" value="TYC55044.1"/>
    <property type="molecule type" value="Genomic_DNA"/>
</dbReference>
<reference evidence="5 6" key="1">
    <citation type="submission" date="2019-01" db="EMBL/GenBank/DDBJ databases">
        <title>Zoogloea oleivorans genome sequencing and assembly.</title>
        <authorList>
            <person name="Tancsics A."/>
            <person name="Farkas M."/>
            <person name="Kriszt B."/>
            <person name="Maroti G."/>
            <person name="Horvath B."/>
        </authorList>
    </citation>
    <scope>NUCLEOTIDE SEQUENCE [LARGE SCALE GENOMIC DNA]</scope>
    <source>
        <strain evidence="5 6">Buc</strain>
    </source>
</reference>
<dbReference type="GO" id="GO:0008703">
    <property type="term" value="F:5-amino-6-(5-phosphoribosylamino)uracil reductase activity"/>
    <property type="evidence" value="ECO:0007669"/>
    <property type="project" value="InterPro"/>
</dbReference>
<dbReference type="PANTHER" id="PTHR38011">
    <property type="entry name" value="DIHYDROFOLATE REDUCTASE FAMILY PROTEIN (AFU_ORTHOLOGUE AFUA_8G06820)"/>
    <property type="match status" value="1"/>
</dbReference>
<dbReference type="InterPro" id="IPR050765">
    <property type="entry name" value="Riboflavin_Biosynth_HTPR"/>
</dbReference>
<comment type="caution">
    <text evidence="5">The sequence shown here is derived from an EMBL/GenBank/DDBJ whole genome shotgun (WGS) entry which is preliminary data.</text>
</comment>
<protein>
    <submittedName>
        <fullName evidence="5">RibD family protein</fullName>
    </submittedName>
</protein>
<name>A0A6C2CLJ3_9RHOO</name>
<evidence type="ECO:0000256" key="3">
    <source>
        <dbReference type="ARBA" id="ARBA00023002"/>
    </source>
</evidence>
<organism evidence="5 6">
    <name type="scientific">Zoogloea oleivorans</name>
    <dbReference type="NCBI Taxonomy" id="1552750"/>
    <lineage>
        <taxon>Bacteria</taxon>
        <taxon>Pseudomonadati</taxon>
        <taxon>Pseudomonadota</taxon>
        <taxon>Betaproteobacteria</taxon>
        <taxon>Rhodocyclales</taxon>
        <taxon>Zoogloeaceae</taxon>
        <taxon>Zoogloea</taxon>
    </lineage>
</organism>
<proteinExistence type="predicted"/>
<dbReference type="GO" id="GO:0009231">
    <property type="term" value="P:riboflavin biosynthetic process"/>
    <property type="evidence" value="ECO:0007669"/>
    <property type="project" value="InterPro"/>
</dbReference>
<keyword evidence="2" id="KW-0521">NADP</keyword>
<evidence type="ECO:0000259" key="4">
    <source>
        <dbReference type="Pfam" id="PF01872"/>
    </source>
</evidence>
<sequence length="253" mass="27183">MSPRADDAQWRALLDARGEHIPTDAACPLHALYGPLCAARRHGPFAVGHLAQSLDGRIATNSGVSRWLSGAEDLLHTHRMRAIADAVLVGANTVLHDDPQLTVRLCAGTSPVRVIVDPERRLDGSQRVFHDTTAPTLVLVAANLAHPGEAQGEAEVVPAPRGEGGLDPREIRRILARRGLPWLFIEGGGVTVSRFLAAGALDRLQITVAPVILGSGRPSIVLPEITDLGDSLRPRTRRFVFGDDVMIECDFHG</sequence>
<dbReference type="OrthoDB" id="2313602at2"/>
<dbReference type="SUPFAM" id="SSF53597">
    <property type="entry name" value="Dihydrofolate reductase-like"/>
    <property type="match status" value="1"/>
</dbReference>
<gene>
    <name evidence="5" type="ORF">ETQ85_16065</name>
</gene>
<dbReference type="InterPro" id="IPR002734">
    <property type="entry name" value="RibDG_C"/>
</dbReference>
<evidence type="ECO:0000313" key="5">
    <source>
        <dbReference type="EMBL" id="TYC55044.1"/>
    </source>
</evidence>
<keyword evidence="3" id="KW-0560">Oxidoreductase</keyword>
<accession>A0A6C2CLJ3</accession>
<dbReference type="Gene3D" id="3.40.430.10">
    <property type="entry name" value="Dihydrofolate Reductase, subunit A"/>
    <property type="match status" value="1"/>
</dbReference>
<evidence type="ECO:0000256" key="2">
    <source>
        <dbReference type="ARBA" id="ARBA00022857"/>
    </source>
</evidence>
<dbReference type="Proteomes" id="UP000389128">
    <property type="component" value="Unassembled WGS sequence"/>
</dbReference>
<dbReference type="PANTHER" id="PTHR38011:SF7">
    <property type="entry name" value="2,5-DIAMINO-6-RIBOSYLAMINO-4(3H)-PYRIMIDINONE 5'-PHOSPHATE REDUCTASE"/>
    <property type="match status" value="1"/>
</dbReference>